<protein>
    <recommendedName>
        <fullName evidence="3">Tox-GHH2 domain-containing protein</fullName>
    </recommendedName>
</protein>
<dbReference type="InterPro" id="IPR028917">
    <property type="entry name" value="Tox-GHH2_domain"/>
</dbReference>
<evidence type="ECO:0000256" key="2">
    <source>
        <dbReference type="SAM" id="MobiDB-lite"/>
    </source>
</evidence>
<evidence type="ECO:0000313" key="5">
    <source>
        <dbReference type="Proteomes" id="UP000514754"/>
    </source>
</evidence>
<reference evidence="4 5" key="1">
    <citation type="submission" date="2020-06" db="EMBL/GenBank/DDBJ databases">
        <title>REHAB project genomes.</title>
        <authorList>
            <person name="Shaw L.P."/>
        </authorList>
    </citation>
    <scope>NUCLEOTIDE SEQUENCE [LARGE SCALE GENOMIC DNA]</scope>
    <source>
        <strain evidence="4 5">RHB10-C12</strain>
    </source>
</reference>
<feature type="region of interest" description="Disordered" evidence="2">
    <location>
        <begin position="302"/>
        <end position="324"/>
    </location>
</feature>
<feature type="compositionally biased region" description="Basic and acidic residues" evidence="2">
    <location>
        <begin position="315"/>
        <end position="324"/>
    </location>
</feature>
<accession>A0A4C9XJX8</accession>
<feature type="domain" description="Tox-GHH2" evidence="3">
    <location>
        <begin position="192"/>
        <end position="295"/>
    </location>
</feature>
<sequence>METSLNILNAEKYLEDLSELLKAMQAEFDLMARLEDVLKDIVIHAAEKAAAKIAVKAAAKQALGTVVPVAGNAIMGIWTAIDIVVSVGEVADIKAAAEEALKQLEILKQEYKRVLDLSSRIEKLKELSGEDLKDETLAIIADGQDILALLNACTRARKCNLVPHQNKTVNVDGKIVKDAHPSNADGCCKGQQGHHLIYDSMMYNKSGDDRTKLCSGYSGGGAPTVCVEGYNQHSGSHGRIHTAMDNEVRALVEKGGAGDTMSMAQAVDAAVKSHRKAFPFSGCSEKCIRSQLNSYYMVNCHSSRPRTTDKNGNPHKPDVANTDK</sequence>
<proteinExistence type="predicted"/>
<feature type="coiled-coil region" evidence="1">
    <location>
        <begin position="7"/>
        <end position="34"/>
    </location>
</feature>
<evidence type="ECO:0000313" key="4">
    <source>
        <dbReference type="EMBL" id="QMO40868.1"/>
    </source>
</evidence>
<gene>
    <name evidence="4" type="ORF">HVW43_11360</name>
</gene>
<evidence type="ECO:0000256" key="1">
    <source>
        <dbReference type="SAM" id="Coils"/>
    </source>
</evidence>
<dbReference type="RefSeq" id="WP_089560179.1">
    <property type="nucleotide sequence ID" value="NZ_BFNN01000020.1"/>
</dbReference>
<dbReference type="AlphaFoldDB" id="A0A4C9XJX8"/>
<dbReference type="EMBL" id="CP057906">
    <property type="protein sequence ID" value="QMO40868.1"/>
    <property type="molecule type" value="Genomic_DNA"/>
</dbReference>
<dbReference type="Pfam" id="PF15635">
    <property type="entry name" value="Tox-GHH2"/>
    <property type="match status" value="1"/>
</dbReference>
<feature type="coiled-coil region" evidence="1">
    <location>
        <begin position="90"/>
        <end position="127"/>
    </location>
</feature>
<keyword evidence="1" id="KW-0175">Coiled coil</keyword>
<name>A0A4C9XJX8_ECOLX</name>
<organism evidence="4 5">
    <name type="scientific">Escherichia coli</name>
    <dbReference type="NCBI Taxonomy" id="562"/>
    <lineage>
        <taxon>Bacteria</taxon>
        <taxon>Pseudomonadati</taxon>
        <taxon>Pseudomonadota</taxon>
        <taxon>Gammaproteobacteria</taxon>
        <taxon>Enterobacterales</taxon>
        <taxon>Enterobacteriaceae</taxon>
        <taxon>Escherichia</taxon>
    </lineage>
</organism>
<dbReference type="Proteomes" id="UP000514754">
    <property type="component" value="Chromosome"/>
</dbReference>
<evidence type="ECO:0000259" key="3">
    <source>
        <dbReference type="Pfam" id="PF15635"/>
    </source>
</evidence>